<evidence type="ECO:0000256" key="7">
    <source>
        <dbReference type="RuleBase" id="RU004326"/>
    </source>
</evidence>
<dbReference type="GO" id="GO:0009252">
    <property type="term" value="P:peptidoglycan biosynthetic process"/>
    <property type="evidence" value="ECO:0007669"/>
    <property type="project" value="TreeGrafter"/>
</dbReference>
<dbReference type="RefSeq" id="WP_091963779.1">
    <property type="nucleotide sequence ID" value="NZ_FOLH01000004.1"/>
</dbReference>
<dbReference type="GO" id="GO:0000287">
    <property type="term" value="F:magnesium ion binding"/>
    <property type="evidence" value="ECO:0007669"/>
    <property type="project" value="UniProtKB-UniRule"/>
</dbReference>
<dbReference type="GO" id="GO:0005975">
    <property type="term" value="P:carbohydrate metabolic process"/>
    <property type="evidence" value="ECO:0007669"/>
    <property type="project" value="InterPro"/>
</dbReference>
<evidence type="ECO:0000259" key="12">
    <source>
        <dbReference type="Pfam" id="PF02880"/>
    </source>
</evidence>
<dbReference type="OrthoDB" id="9803322at2"/>
<comment type="function">
    <text evidence="6 8">Catalyzes the conversion of glucosamine-6-phosphate to glucosamine-1-phosphate.</text>
</comment>
<dbReference type="PANTHER" id="PTHR42946:SF1">
    <property type="entry name" value="PHOSPHOGLUCOMUTASE (ALPHA-D-GLUCOSE-1,6-BISPHOSPHATE-DEPENDENT)"/>
    <property type="match status" value="1"/>
</dbReference>
<comment type="catalytic activity">
    <reaction evidence="6 8">
        <text>alpha-D-glucosamine 1-phosphate = D-glucosamine 6-phosphate</text>
        <dbReference type="Rhea" id="RHEA:23424"/>
        <dbReference type="ChEBI" id="CHEBI:58516"/>
        <dbReference type="ChEBI" id="CHEBI:58725"/>
        <dbReference type="EC" id="5.4.2.10"/>
    </reaction>
</comment>
<dbReference type="PROSITE" id="PS00710">
    <property type="entry name" value="PGM_PMM"/>
    <property type="match status" value="1"/>
</dbReference>
<evidence type="ECO:0000313" key="14">
    <source>
        <dbReference type="Proteomes" id="UP000199058"/>
    </source>
</evidence>
<evidence type="ECO:0000256" key="4">
    <source>
        <dbReference type="ARBA" id="ARBA00022842"/>
    </source>
</evidence>
<feature type="domain" description="Alpha-D-phosphohexomutase C-terminal" evidence="9">
    <location>
        <begin position="372"/>
        <end position="439"/>
    </location>
</feature>
<dbReference type="Gene3D" id="3.40.120.10">
    <property type="entry name" value="Alpha-D-Glucose-1,6-Bisphosphate, subunit A, domain 3"/>
    <property type="match status" value="3"/>
</dbReference>
<feature type="modified residue" description="Phosphoserine" evidence="6">
    <location>
        <position position="101"/>
    </location>
</feature>
<dbReference type="Pfam" id="PF00408">
    <property type="entry name" value="PGM_PMM_IV"/>
    <property type="match status" value="1"/>
</dbReference>
<comment type="similarity">
    <text evidence="1 6 7">Belongs to the phosphohexose mutase family.</text>
</comment>
<feature type="binding site" evidence="6">
    <location>
        <position position="242"/>
    </location>
    <ligand>
        <name>Mg(2+)</name>
        <dbReference type="ChEBI" id="CHEBI:18420"/>
    </ligand>
</feature>
<dbReference type="FunFam" id="3.30.310.50:FF:000001">
    <property type="entry name" value="Phosphoglucosamine mutase"/>
    <property type="match status" value="1"/>
</dbReference>
<dbReference type="InterPro" id="IPR005844">
    <property type="entry name" value="A-D-PHexomutase_a/b/a-I"/>
</dbReference>
<feature type="binding site" evidence="6">
    <location>
        <position position="244"/>
    </location>
    <ligand>
        <name>Mg(2+)</name>
        <dbReference type="ChEBI" id="CHEBI:18420"/>
    </ligand>
</feature>
<evidence type="ECO:0000256" key="3">
    <source>
        <dbReference type="ARBA" id="ARBA00022723"/>
    </source>
</evidence>
<dbReference type="Gene3D" id="3.30.310.50">
    <property type="entry name" value="Alpha-D-phosphohexomutase, C-terminal domain"/>
    <property type="match status" value="1"/>
</dbReference>
<dbReference type="InterPro" id="IPR005843">
    <property type="entry name" value="A-D-PHexomutase_C"/>
</dbReference>
<protein>
    <recommendedName>
        <fullName evidence="6 8">Phosphoglucosamine mutase</fullName>
        <ecNumber evidence="6 8">5.4.2.10</ecNumber>
    </recommendedName>
</protein>
<evidence type="ECO:0000256" key="8">
    <source>
        <dbReference type="RuleBase" id="RU004327"/>
    </source>
</evidence>
<evidence type="ECO:0000259" key="11">
    <source>
        <dbReference type="Pfam" id="PF02879"/>
    </source>
</evidence>
<dbReference type="EC" id="5.4.2.10" evidence="6 8"/>
<dbReference type="SUPFAM" id="SSF53738">
    <property type="entry name" value="Phosphoglucomutase, first 3 domains"/>
    <property type="match status" value="3"/>
</dbReference>
<dbReference type="Pfam" id="PF02879">
    <property type="entry name" value="PGM_PMM_II"/>
    <property type="match status" value="1"/>
</dbReference>
<dbReference type="InterPro" id="IPR006352">
    <property type="entry name" value="GlmM_bact"/>
</dbReference>
<dbReference type="InterPro" id="IPR005845">
    <property type="entry name" value="A-D-PHexomutase_a/b/a-II"/>
</dbReference>
<keyword evidence="3 6" id="KW-0479">Metal-binding</keyword>
<dbReference type="SUPFAM" id="SSF55957">
    <property type="entry name" value="Phosphoglucomutase, C-terminal domain"/>
    <property type="match status" value="1"/>
</dbReference>
<dbReference type="STRING" id="1122252.SAMN05660443_2345"/>
<keyword evidence="14" id="KW-1185">Reference proteome</keyword>
<comment type="cofactor">
    <cofactor evidence="6">
        <name>Mg(2+)</name>
        <dbReference type="ChEBI" id="CHEBI:18420"/>
    </cofactor>
    <text evidence="6">Binds 1 Mg(2+) ion per subunit.</text>
</comment>
<gene>
    <name evidence="6" type="primary">glmM</name>
    <name evidence="13" type="ORF">SAMN05660443_2345</name>
</gene>
<dbReference type="PANTHER" id="PTHR42946">
    <property type="entry name" value="PHOSPHOHEXOSE MUTASE"/>
    <property type="match status" value="1"/>
</dbReference>
<keyword evidence="2 6" id="KW-0597">Phosphoprotein</keyword>
<evidence type="ECO:0000256" key="1">
    <source>
        <dbReference type="ARBA" id="ARBA00010231"/>
    </source>
</evidence>
<dbReference type="Proteomes" id="UP000199058">
    <property type="component" value="Unassembled WGS sequence"/>
</dbReference>
<feature type="domain" description="Alpha-D-phosphohexomutase alpha/beta/alpha" evidence="11">
    <location>
        <begin position="156"/>
        <end position="253"/>
    </location>
</feature>
<evidence type="ECO:0000259" key="10">
    <source>
        <dbReference type="Pfam" id="PF02878"/>
    </source>
</evidence>
<dbReference type="InterPro" id="IPR005846">
    <property type="entry name" value="A-D-PHexomutase_a/b/a-III"/>
</dbReference>
<feature type="binding site" description="via phosphate group" evidence="6">
    <location>
        <position position="101"/>
    </location>
    <ligand>
        <name>Mg(2+)</name>
        <dbReference type="ChEBI" id="CHEBI:18420"/>
    </ligand>
</feature>
<sequence>MARQYFGTDGIRGRVGEHPITADFILKLGWAAGKVFARQGKKRILIGKDTRLSGYMLESALEAGLSSAGVDVFLLGPMPTPGIAYLTQTFHADAGIVISASHNPFEDNGIKFFSGNGEKLPDEVEMEIEEWLDKPLETVAPALLGKAKRIDDAAGRYIEFCKNTLPFSASLAGMKMVVDAAHGATYHIAPAVFEELGAEVIMIGAQPDGLNINKESGSTKPLALQAKVIEVGADLGIAFDGDGDRVVMVTSTGKLADGDDLLYILASHMQNQGLLDGGVVGTLMTNLGIELALKEMGIPFVRAQVGDRYVMAELQSRKWLLGGEGSGHLICRHVQSTGDGIVAALQVLQAIQESGKTLDAWLHSLKKMPQSLVNVRTGNNKEALLRHPQILSKIEETEKQLAGRGRVLLRPSGTEPLLRVMVEGEEQEEVQSLAEEIAALISQIAG</sequence>
<feature type="active site" description="Phosphoserine intermediate" evidence="6">
    <location>
        <position position="101"/>
    </location>
</feature>
<dbReference type="InterPro" id="IPR036900">
    <property type="entry name" value="A-D-PHexomutase_C_sf"/>
</dbReference>
<feature type="domain" description="Alpha-D-phosphohexomutase alpha/beta/alpha" evidence="12">
    <location>
        <begin position="257"/>
        <end position="365"/>
    </location>
</feature>
<dbReference type="NCBIfam" id="TIGR01455">
    <property type="entry name" value="glmM"/>
    <property type="match status" value="1"/>
</dbReference>
<dbReference type="HAMAP" id="MF_01554_B">
    <property type="entry name" value="GlmM_B"/>
    <property type="match status" value="1"/>
</dbReference>
<dbReference type="InterPro" id="IPR016066">
    <property type="entry name" value="A-D-PHexomutase_CS"/>
</dbReference>
<organism evidence="13 14">
    <name type="scientific">Marinospirillum celere</name>
    <dbReference type="NCBI Taxonomy" id="1122252"/>
    <lineage>
        <taxon>Bacteria</taxon>
        <taxon>Pseudomonadati</taxon>
        <taxon>Pseudomonadota</taxon>
        <taxon>Gammaproteobacteria</taxon>
        <taxon>Oceanospirillales</taxon>
        <taxon>Oceanospirillaceae</taxon>
        <taxon>Marinospirillum</taxon>
    </lineage>
</organism>
<dbReference type="GO" id="GO:0004615">
    <property type="term" value="F:phosphomannomutase activity"/>
    <property type="evidence" value="ECO:0007669"/>
    <property type="project" value="TreeGrafter"/>
</dbReference>
<dbReference type="AlphaFoldDB" id="A0A1I1IKR2"/>
<accession>A0A1I1IKR2</accession>
<evidence type="ECO:0000313" key="13">
    <source>
        <dbReference type="EMBL" id="SFC33810.1"/>
    </source>
</evidence>
<feature type="binding site" evidence="6">
    <location>
        <position position="240"/>
    </location>
    <ligand>
        <name>Mg(2+)</name>
        <dbReference type="ChEBI" id="CHEBI:18420"/>
    </ligand>
</feature>
<dbReference type="InterPro" id="IPR050060">
    <property type="entry name" value="Phosphoglucosamine_mutase"/>
</dbReference>
<dbReference type="InterPro" id="IPR016055">
    <property type="entry name" value="A-D-PHexomutase_a/b/a-I/II/III"/>
</dbReference>
<dbReference type="EMBL" id="FOLH01000004">
    <property type="protein sequence ID" value="SFC33810.1"/>
    <property type="molecule type" value="Genomic_DNA"/>
</dbReference>
<dbReference type="CDD" id="cd05802">
    <property type="entry name" value="GlmM"/>
    <property type="match status" value="1"/>
</dbReference>
<proteinExistence type="inferred from homology"/>
<evidence type="ECO:0000256" key="2">
    <source>
        <dbReference type="ARBA" id="ARBA00022553"/>
    </source>
</evidence>
<dbReference type="GO" id="GO:0008966">
    <property type="term" value="F:phosphoglucosamine mutase activity"/>
    <property type="evidence" value="ECO:0007669"/>
    <property type="project" value="UniProtKB-UniRule"/>
</dbReference>
<feature type="domain" description="Alpha-D-phosphohexomutase alpha/beta/alpha" evidence="10">
    <location>
        <begin position="3"/>
        <end position="134"/>
    </location>
</feature>
<dbReference type="InterPro" id="IPR005841">
    <property type="entry name" value="Alpha-D-phosphohexomutase_SF"/>
</dbReference>
<dbReference type="PRINTS" id="PR00509">
    <property type="entry name" value="PGMPMM"/>
</dbReference>
<reference evidence="13 14" key="1">
    <citation type="submission" date="2016-10" db="EMBL/GenBank/DDBJ databases">
        <authorList>
            <person name="de Groot N.N."/>
        </authorList>
    </citation>
    <scope>NUCLEOTIDE SEQUENCE [LARGE SCALE GENOMIC DNA]</scope>
    <source>
        <strain evidence="13 14">DSM 18438</strain>
    </source>
</reference>
<dbReference type="GO" id="GO:0005829">
    <property type="term" value="C:cytosol"/>
    <property type="evidence" value="ECO:0007669"/>
    <property type="project" value="TreeGrafter"/>
</dbReference>
<evidence type="ECO:0000259" key="9">
    <source>
        <dbReference type="Pfam" id="PF00408"/>
    </source>
</evidence>
<evidence type="ECO:0000256" key="5">
    <source>
        <dbReference type="ARBA" id="ARBA00023235"/>
    </source>
</evidence>
<dbReference type="FunFam" id="3.40.120.10:FF:000003">
    <property type="entry name" value="Phosphoglucosamine mutase"/>
    <property type="match status" value="1"/>
</dbReference>
<keyword evidence="5 6" id="KW-0413">Isomerase</keyword>
<dbReference type="FunFam" id="3.40.120.10:FF:000001">
    <property type="entry name" value="Phosphoglucosamine mutase"/>
    <property type="match status" value="1"/>
</dbReference>
<comment type="PTM">
    <text evidence="6">Activated by phosphorylation.</text>
</comment>
<keyword evidence="4 6" id="KW-0460">Magnesium</keyword>
<dbReference type="GO" id="GO:0006048">
    <property type="term" value="P:UDP-N-acetylglucosamine biosynthetic process"/>
    <property type="evidence" value="ECO:0007669"/>
    <property type="project" value="TreeGrafter"/>
</dbReference>
<name>A0A1I1IKR2_9GAMM</name>
<dbReference type="Pfam" id="PF02878">
    <property type="entry name" value="PGM_PMM_I"/>
    <property type="match status" value="1"/>
</dbReference>
<dbReference type="NCBIfam" id="NF008139">
    <property type="entry name" value="PRK10887.1"/>
    <property type="match status" value="1"/>
</dbReference>
<evidence type="ECO:0000256" key="6">
    <source>
        <dbReference type="HAMAP-Rule" id="MF_01554"/>
    </source>
</evidence>
<dbReference type="Pfam" id="PF02880">
    <property type="entry name" value="PGM_PMM_III"/>
    <property type="match status" value="1"/>
</dbReference>